<feature type="transmembrane region" description="Helical" evidence="2">
    <location>
        <begin position="20"/>
        <end position="40"/>
    </location>
</feature>
<dbReference type="AlphaFoldDB" id="A0A8C6MUX0"/>
<keyword evidence="2" id="KW-0472">Membrane</keyword>
<feature type="transmembrane region" description="Helical" evidence="2">
    <location>
        <begin position="360"/>
        <end position="377"/>
    </location>
</feature>
<keyword evidence="4" id="KW-1185">Reference proteome</keyword>
<feature type="transmembrane region" description="Helical" evidence="2">
    <location>
        <begin position="265"/>
        <end position="295"/>
    </location>
</feature>
<dbReference type="GeneTree" id="ENSGT00390000007809"/>
<dbReference type="InterPro" id="IPR008075">
    <property type="entry name" value="LIMR"/>
</dbReference>
<accession>A0A8C6MUX0</accession>
<dbReference type="PANTHER" id="PTHR12625:SF1">
    <property type="entry name" value="LIMB REGION 1 PROTEIN HOMOLOG"/>
    <property type="match status" value="1"/>
</dbReference>
<dbReference type="Ensembl" id="ENSMSIT00000017800.1">
    <property type="protein sequence ID" value="ENSMSIP00000014040.1"/>
    <property type="gene ID" value="ENSMSIG00000012080.1"/>
</dbReference>
<dbReference type="GO" id="GO:0005886">
    <property type="term" value="C:plasma membrane"/>
    <property type="evidence" value="ECO:0007669"/>
    <property type="project" value="TreeGrafter"/>
</dbReference>
<evidence type="ECO:0000256" key="2">
    <source>
        <dbReference type="SAM" id="Phobius"/>
    </source>
</evidence>
<keyword evidence="2" id="KW-1133">Transmembrane helix</keyword>
<evidence type="ECO:0000256" key="1">
    <source>
        <dbReference type="ARBA" id="ARBA00010487"/>
    </source>
</evidence>
<dbReference type="Pfam" id="PF04791">
    <property type="entry name" value="LMBR1"/>
    <property type="match status" value="2"/>
</dbReference>
<reference evidence="3" key="2">
    <citation type="submission" date="2025-09" db="UniProtKB">
        <authorList>
            <consortium name="Ensembl"/>
        </authorList>
    </citation>
    <scope>IDENTIFICATION</scope>
</reference>
<name>A0A8C6MUX0_MUSSI</name>
<organism evidence="3 4">
    <name type="scientific">Mus spicilegus</name>
    <name type="common">Mound-building mouse</name>
    <dbReference type="NCBI Taxonomy" id="10103"/>
    <lineage>
        <taxon>Eukaryota</taxon>
        <taxon>Metazoa</taxon>
        <taxon>Chordata</taxon>
        <taxon>Craniata</taxon>
        <taxon>Vertebrata</taxon>
        <taxon>Euteleostomi</taxon>
        <taxon>Mammalia</taxon>
        <taxon>Eutheria</taxon>
        <taxon>Euarchontoglires</taxon>
        <taxon>Glires</taxon>
        <taxon>Rodentia</taxon>
        <taxon>Myomorpha</taxon>
        <taxon>Muroidea</taxon>
        <taxon>Muridae</taxon>
        <taxon>Murinae</taxon>
        <taxon>Mus</taxon>
        <taxon>Mus</taxon>
    </lineage>
</organism>
<feature type="transmembrane region" description="Helical" evidence="2">
    <location>
        <begin position="104"/>
        <end position="131"/>
    </location>
</feature>
<evidence type="ECO:0000313" key="3">
    <source>
        <dbReference type="Ensembl" id="ENSMSIP00000014040.1"/>
    </source>
</evidence>
<proteinExistence type="inferred from homology"/>
<feature type="transmembrane region" description="Helical" evidence="2">
    <location>
        <begin position="151"/>
        <end position="172"/>
    </location>
</feature>
<feature type="transmembrane region" description="Helical" evidence="2">
    <location>
        <begin position="192"/>
        <end position="213"/>
    </location>
</feature>
<dbReference type="GO" id="GO:0004888">
    <property type="term" value="F:transmembrane signaling receptor activity"/>
    <property type="evidence" value="ECO:0007669"/>
    <property type="project" value="TreeGrafter"/>
</dbReference>
<sequence length="463" mass="52029">MEGQDEVSAREQHFHSQVRESTICFLLFAILYIVSYFIIIRYKRKSDEQEDEDAVVNRISLFLSTFTLAVSAGAVLLLPFSIISNEILLAFPQNYYIQWLNGSLIHGLWNLASLFSNLCLFVLMPFAFFFLESEGFAGLKKGIRARILETLVMLLLLALLILGMVWVASALIDSDAASMESLYDLWEFYLPYLYSCISLMGCLLLLLCTPVGLSRMFTVMGQLLVKPAILEDLDEQIYMITLEEEALQRRLHERRKKASAWERNLVYPAVMVLLLIETSISVLLVACNILCLLVDETAMPKGTRGPGIGSASLSTFGFVGAALEIILIFYLMVSSVVGFYSLRFFGNFTPKKDDTTMTKIIGNCVSILVLSSALPVMSRTLGITRFDLLGDFGRFNWLGNFYIVLSYNLLFAIMTTLCLIRKFTSAVREELFKALGLHKLHLSDTSRDSETTKPSANGHQKAL</sequence>
<evidence type="ECO:0000313" key="4">
    <source>
        <dbReference type="Proteomes" id="UP000694415"/>
    </source>
</evidence>
<comment type="similarity">
    <text evidence="1">Belongs to the LIMR family.</text>
</comment>
<reference evidence="3" key="1">
    <citation type="submission" date="2025-08" db="UniProtKB">
        <authorList>
            <consortium name="Ensembl"/>
        </authorList>
    </citation>
    <scope>IDENTIFICATION</scope>
</reference>
<feature type="transmembrane region" description="Helical" evidence="2">
    <location>
        <begin position="61"/>
        <end position="84"/>
    </location>
</feature>
<dbReference type="PANTHER" id="PTHR12625">
    <property type="entry name" value="LIPOCALIN-1 INTERACTING MEMBRANE RECEPTOR LIMR"/>
    <property type="match status" value="1"/>
</dbReference>
<protein>
    <submittedName>
        <fullName evidence="3">Limb region 1</fullName>
    </submittedName>
</protein>
<dbReference type="PRINTS" id="PR01692">
    <property type="entry name" value="LIPOCALINIMR"/>
</dbReference>
<feature type="transmembrane region" description="Helical" evidence="2">
    <location>
        <begin position="397"/>
        <end position="420"/>
    </location>
</feature>
<feature type="transmembrane region" description="Helical" evidence="2">
    <location>
        <begin position="315"/>
        <end position="340"/>
    </location>
</feature>
<dbReference type="GO" id="GO:0007165">
    <property type="term" value="P:signal transduction"/>
    <property type="evidence" value="ECO:0007669"/>
    <property type="project" value="TreeGrafter"/>
</dbReference>
<dbReference type="Proteomes" id="UP000694415">
    <property type="component" value="Unplaced"/>
</dbReference>
<keyword evidence="2" id="KW-0812">Transmembrane</keyword>
<dbReference type="InterPro" id="IPR006876">
    <property type="entry name" value="LMBR1-like_membr_prot"/>
</dbReference>